<evidence type="ECO:0000259" key="1">
    <source>
        <dbReference type="Pfam" id="PF00534"/>
    </source>
</evidence>
<dbReference type="Pfam" id="PF00534">
    <property type="entry name" value="Glycos_transf_1"/>
    <property type="match status" value="1"/>
</dbReference>
<reference evidence="3 4" key="1">
    <citation type="submission" date="2017-10" db="EMBL/GenBank/DDBJ databases">
        <title>Novel microbial diversity and functional potential in the marine mammal oral microbiome.</title>
        <authorList>
            <person name="Dudek N.K."/>
            <person name="Sun C.L."/>
            <person name="Burstein D."/>
            <person name="Kantor R.S."/>
            <person name="Aliaga Goltsman D.S."/>
            <person name="Bik E.M."/>
            <person name="Thomas B.C."/>
            <person name="Banfield J.F."/>
            <person name="Relman D.A."/>
        </authorList>
    </citation>
    <scope>NUCLEOTIDE SEQUENCE [LARGE SCALE GENOMIC DNA]</scope>
    <source>
        <strain evidence="3">DOLJORAL78_47_16</strain>
    </source>
</reference>
<dbReference type="Gene3D" id="3.40.50.2000">
    <property type="entry name" value="Glycogen Phosphorylase B"/>
    <property type="match status" value="2"/>
</dbReference>
<dbReference type="PANTHER" id="PTHR12526:SF623">
    <property type="entry name" value="WABG"/>
    <property type="match status" value="1"/>
</dbReference>
<dbReference type="Pfam" id="PF13439">
    <property type="entry name" value="Glyco_transf_4"/>
    <property type="match status" value="1"/>
</dbReference>
<evidence type="ECO:0000259" key="2">
    <source>
        <dbReference type="Pfam" id="PF13439"/>
    </source>
</evidence>
<dbReference type="AlphaFoldDB" id="A0A2G6KHZ5"/>
<accession>A0A2G6KHZ5</accession>
<dbReference type="PANTHER" id="PTHR12526">
    <property type="entry name" value="GLYCOSYLTRANSFERASE"/>
    <property type="match status" value="1"/>
</dbReference>
<evidence type="ECO:0000313" key="4">
    <source>
        <dbReference type="Proteomes" id="UP000230821"/>
    </source>
</evidence>
<protein>
    <recommendedName>
        <fullName evidence="5">Glycosyl transferase</fullName>
    </recommendedName>
</protein>
<feature type="domain" description="Glycosyltransferase subfamily 4-like N-terminal" evidence="2">
    <location>
        <begin position="20"/>
        <end position="189"/>
    </location>
</feature>
<proteinExistence type="predicted"/>
<dbReference type="InterPro" id="IPR028098">
    <property type="entry name" value="Glyco_trans_4-like_N"/>
</dbReference>
<dbReference type="SUPFAM" id="SSF53756">
    <property type="entry name" value="UDP-Glycosyltransferase/glycogen phosphorylase"/>
    <property type="match status" value="1"/>
</dbReference>
<evidence type="ECO:0000313" key="3">
    <source>
        <dbReference type="EMBL" id="PIE35298.1"/>
    </source>
</evidence>
<sequence length="401" mass="45477">MQQQSDKKIKIVYIIGRLVIGGAEKQITETAARINRDIFDVRLYCLSEGGPLEAFVREHHIDTTIFESVRYTSFPSFVSYLLTRLKKFQALYRYLKREQPDIVHCYMFAPSIYGGIISRLTGHPILITNRRCLGLFKENKPLFQFLENMVNRFTDLVLVNSKALRDDVLQREKIDPQKVRIIYNGVNIQKFTPIPKDSESYALVSETKQKLGIPNNDGIIVGMLATLFPYKGHRDFITAASIVHRTYPKIWFVCVGADRGIREELQQLGHHLGLSSHLIFPGEFQDAAEILPVFDIQVSASCEEGFSNAILEGMASGIPMITTDVGGTPEAVQHEVTGLLVPPKDPEKLALAMMSLIENPECASRLGMNGRKRVESRFSMEEMIHSLEHVYMELYETQKHA</sequence>
<gene>
    <name evidence="3" type="ORF">CSA56_04780</name>
</gene>
<organism evidence="3 4">
    <name type="scientific">candidate division KSB3 bacterium</name>
    <dbReference type="NCBI Taxonomy" id="2044937"/>
    <lineage>
        <taxon>Bacteria</taxon>
        <taxon>candidate division KSB3</taxon>
    </lineage>
</organism>
<dbReference type="EMBL" id="PDSK01000048">
    <property type="protein sequence ID" value="PIE35298.1"/>
    <property type="molecule type" value="Genomic_DNA"/>
</dbReference>
<dbReference type="Proteomes" id="UP000230821">
    <property type="component" value="Unassembled WGS sequence"/>
</dbReference>
<feature type="domain" description="Glycosyl transferase family 1" evidence="1">
    <location>
        <begin position="207"/>
        <end position="373"/>
    </location>
</feature>
<name>A0A2G6KHZ5_9BACT</name>
<dbReference type="InterPro" id="IPR001296">
    <property type="entry name" value="Glyco_trans_1"/>
</dbReference>
<evidence type="ECO:0008006" key="5">
    <source>
        <dbReference type="Google" id="ProtNLM"/>
    </source>
</evidence>
<comment type="caution">
    <text evidence="3">The sequence shown here is derived from an EMBL/GenBank/DDBJ whole genome shotgun (WGS) entry which is preliminary data.</text>
</comment>
<dbReference type="GO" id="GO:0016757">
    <property type="term" value="F:glycosyltransferase activity"/>
    <property type="evidence" value="ECO:0007669"/>
    <property type="project" value="InterPro"/>
</dbReference>